<dbReference type="Gene3D" id="3.30.950.30">
    <property type="entry name" value="Schlafen, AAA domain"/>
    <property type="match status" value="1"/>
</dbReference>
<dbReference type="EMBL" id="CP040749">
    <property type="protein sequence ID" value="QCX40895.1"/>
    <property type="molecule type" value="Genomic_DNA"/>
</dbReference>
<gene>
    <name evidence="3" type="ORF">FF125_21505</name>
</gene>
<dbReference type="Pfam" id="PF19351">
    <property type="entry name" value="DUF5929"/>
    <property type="match status" value="1"/>
</dbReference>
<evidence type="ECO:0000313" key="4">
    <source>
        <dbReference type="Proteomes" id="UP000306229"/>
    </source>
</evidence>
<keyword evidence="4" id="KW-1185">Reference proteome</keyword>
<evidence type="ECO:0000259" key="1">
    <source>
        <dbReference type="Pfam" id="PF04326"/>
    </source>
</evidence>
<keyword evidence="3" id="KW-0547">Nucleotide-binding</keyword>
<organism evidence="3 4">
    <name type="scientific">Aureibaculum algae</name>
    <dbReference type="NCBI Taxonomy" id="2584122"/>
    <lineage>
        <taxon>Bacteria</taxon>
        <taxon>Pseudomonadati</taxon>
        <taxon>Bacteroidota</taxon>
        <taxon>Flavobacteriia</taxon>
        <taxon>Flavobacteriales</taxon>
        <taxon>Flavobacteriaceae</taxon>
        <taxon>Aureibaculum</taxon>
    </lineage>
</organism>
<dbReference type="OrthoDB" id="1150046at2"/>
<name>A0A5B7TVQ0_9FLAO</name>
<evidence type="ECO:0000259" key="2">
    <source>
        <dbReference type="Pfam" id="PF19351"/>
    </source>
</evidence>
<dbReference type="Proteomes" id="UP000306229">
    <property type="component" value="Chromosome"/>
</dbReference>
<evidence type="ECO:0000313" key="3">
    <source>
        <dbReference type="EMBL" id="QCX40895.1"/>
    </source>
</evidence>
<dbReference type="RefSeq" id="WP_138952230.1">
    <property type="nucleotide sequence ID" value="NZ_CP040749.1"/>
</dbReference>
<accession>A0A5B7TVQ0</accession>
<reference evidence="3 4" key="1">
    <citation type="submission" date="2019-05" db="EMBL/GenBank/DDBJ databases">
        <title>Algicella ahnfeltiae gen. nov., sp. nov., a novel marine bacterium of the family Flavobacteriaceae isolated from a red alga.</title>
        <authorList>
            <person name="Nedashkovskaya O.I."/>
            <person name="Kukhlevskiy A.D."/>
            <person name="Kim S.-G."/>
            <person name="Zhukova N.V."/>
            <person name="Mikhailov V.V."/>
        </authorList>
    </citation>
    <scope>NUCLEOTIDE SEQUENCE [LARGE SCALE GENOMIC DNA]</scope>
    <source>
        <strain evidence="3 4">10Alg115</strain>
    </source>
</reference>
<feature type="domain" description="DUF5929" evidence="2">
    <location>
        <begin position="157"/>
        <end position="383"/>
    </location>
</feature>
<dbReference type="GO" id="GO:0005524">
    <property type="term" value="F:ATP binding"/>
    <property type="evidence" value="ECO:0007669"/>
    <property type="project" value="UniProtKB-KW"/>
</dbReference>
<dbReference type="AlphaFoldDB" id="A0A5B7TVQ0"/>
<dbReference type="InterPro" id="IPR045973">
    <property type="entry name" value="DUF5929"/>
</dbReference>
<dbReference type="KEGG" id="fbe:FF125_21505"/>
<dbReference type="InterPro" id="IPR038461">
    <property type="entry name" value="Schlafen_AlbA_2_dom_sf"/>
</dbReference>
<protein>
    <submittedName>
        <fullName evidence="3">ATP-binding protein</fullName>
    </submittedName>
</protein>
<dbReference type="InterPro" id="IPR007421">
    <property type="entry name" value="Schlafen_AlbA_2_dom"/>
</dbReference>
<sequence>MLNKRLLIKNLLAYNDENSFYDKKIQLNLDSKEGKAKFLKHVCALANSNPQNNSYIVVGVEDESNKIVGVDFYDDSKIQNLINAYFNNPPKIQYENIAFPRLPRYKVIGLVTINPIEKITSLKKGLWKYPKDSIFLRLGSNSIPVHEVILKNTNKAIVESIEKNAANNIKLTLDGVFDFMNEHQQELNPSYIVFKDHFVLCWAGIKKETKGKILYSRVDIELVNEQIRLFYSAFDEVEIDYNQQSFIITEYIQLSNNEKPASKDVGGLYPLEKTIINFKENGTYDIATQLLFNPPTFDPVVLKHIYNNNNAILDKLQKGIPLSKNNRLDLERLPTTYLICSLNGFKDAKKKLEQTKPFLRELQDKSAYIKTKEALRVLRKIRYYK</sequence>
<dbReference type="Pfam" id="PF04326">
    <property type="entry name" value="SLFN_AlbA_2"/>
    <property type="match status" value="1"/>
</dbReference>
<proteinExistence type="predicted"/>
<feature type="domain" description="Schlafen AlbA-2" evidence="1">
    <location>
        <begin position="17"/>
        <end position="144"/>
    </location>
</feature>
<keyword evidence="3" id="KW-0067">ATP-binding</keyword>